<evidence type="ECO:0000256" key="2">
    <source>
        <dbReference type="ARBA" id="ARBA00005156"/>
    </source>
</evidence>
<dbReference type="InterPro" id="IPR016435">
    <property type="entry name" value="DPH1/DPH2"/>
</dbReference>
<dbReference type="AlphaFoldDB" id="E4YZM5"/>
<accession>E4YZM5</accession>
<dbReference type="InterPro" id="IPR042263">
    <property type="entry name" value="DPH1/DPH2_1"/>
</dbReference>
<dbReference type="Gene3D" id="3.40.50.11840">
    <property type="entry name" value="Diphthamide synthesis DPH1/DPH2 domain 1"/>
    <property type="match status" value="1"/>
</dbReference>
<evidence type="ECO:0000256" key="3">
    <source>
        <dbReference type="ARBA" id="ARBA00006179"/>
    </source>
</evidence>
<comment type="cofactor">
    <cofactor evidence="1">
        <name>[4Fe-4S] cluster</name>
        <dbReference type="ChEBI" id="CHEBI:49883"/>
    </cofactor>
</comment>
<dbReference type="SFLD" id="SFLDS00032">
    <property type="entry name" value="Radical_SAM_3-amino-3-carboxyp"/>
    <property type="match status" value="1"/>
</dbReference>
<dbReference type="Gene3D" id="3.40.50.11860">
    <property type="entry name" value="Diphthamide synthesis DPH1/DPH2 domain 3"/>
    <property type="match status" value="1"/>
</dbReference>
<dbReference type="NCBIfam" id="TIGR00322">
    <property type="entry name" value="diphth2_R"/>
    <property type="match status" value="1"/>
</dbReference>
<dbReference type="FunFam" id="3.40.50.11860:FF:000001">
    <property type="entry name" value="2-(3-amino-3-carboxypropyl)histidine synthase subunit 2"/>
    <property type="match status" value="1"/>
</dbReference>
<keyword evidence="5" id="KW-0408">Iron</keyword>
<dbReference type="GO" id="GO:0046872">
    <property type="term" value="F:metal ion binding"/>
    <property type="evidence" value="ECO:0007669"/>
    <property type="project" value="UniProtKB-KW"/>
</dbReference>
<dbReference type="GO" id="GO:0017183">
    <property type="term" value="P:protein histidyl modification to diphthamide"/>
    <property type="evidence" value="ECO:0007669"/>
    <property type="project" value="UniProtKB-UniPathway"/>
</dbReference>
<dbReference type="GO" id="GO:0051536">
    <property type="term" value="F:iron-sulfur cluster binding"/>
    <property type="evidence" value="ECO:0007669"/>
    <property type="project" value="UniProtKB-KW"/>
</dbReference>
<dbReference type="InterPro" id="IPR042265">
    <property type="entry name" value="DPH1/DPH2_3"/>
</dbReference>
<keyword evidence="6" id="KW-0411">Iron-sulfur</keyword>
<evidence type="ECO:0000256" key="4">
    <source>
        <dbReference type="ARBA" id="ARBA00022723"/>
    </source>
</evidence>
<dbReference type="Proteomes" id="UP000011014">
    <property type="component" value="Unassembled WGS sequence"/>
</dbReference>
<evidence type="ECO:0000256" key="6">
    <source>
        <dbReference type="ARBA" id="ARBA00023014"/>
    </source>
</evidence>
<comment type="pathway">
    <text evidence="2">Protein modification; peptidyl-diphthamide biosynthesis.</text>
</comment>
<organism evidence="7">
    <name type="scientific">Oikopleura dioica</name>
    <name type="common">Tunicate</name>
    <dbReference type="NCBI Taxonomy" id="34765"/>
    <lineage>
        <taxon>Eukaryota</taxon>
        <taxon>Metazoa</taxon>
        <taxon>Chordata</taxon>
        <taxon>Tunicata</taxon>
        <taxon>Appendicularia</taxon>
        <taxon>Copelata</taxon>
        <taxon>Oikopleuridae</taxon>
        <taxon>Oikopleura</taxon>
    </lineage>
</organism>
<proteinExistence type="inferred from homology"/>
<dbReference type="UniPathway" id="UPA00559"/>
<dbReference type="PANTHER" id="PTHR10762:SF2">
    <property type="entry name" value="2-(3-AMINO-3-CARBOXYPROPYL)HISTIDINE SYNTHASE SUBUNIT 2"/>
    <property type="match status" value="1"/>
</dbReference>
<evidence type="ECO:0000256" key="5">
    <source>
        <dbReference type="ARBA" id="ARBA00023004"/>
    </source>
</evidence>
<comment type="similarity">
    <text evidence="3">Belongs to the DPH1/DPH2 family. DPH2 subfamily.</text>
</comment>
<dbReference type="GO" id="GO:0090560">
    <property type="term" value="F:2-(3-amino-3-carboxypropyl)histidine synthase activity"/>
    <property type="evidence" value="ECO:0007669"/>
    <property type="project" value="InterPro"/>
</dbReference>
<protein>
    <submittedName>
        <fullName evidence="7">Uncharacterized protein</fullName>
    </submittedName>
</protein>
<dbReference type="EMBL" id="FN656167">
    <property type="protein sequence ID" value="CBY40903.1"/>
    <property type="molecule type" value="Genomic_DNA"/>
</dbReference>
<evidence type="ECO:0000256" key="1">
    <source>
        <dbReference type="ARBA" id="ARBA00001966"/>
    </source>
</evidence>
<sequence length="441" mass="48234">MTSAFAPDGSEAMGRVIERRKLRPDSICVSDFYELDRVAGFCAGIEGDVTLQLNDALLPDAAKILKELKKRVGSESYARFCVLADSTFGDGDVDEVSALHMNCQALVYFGDANFKTITNIPSIIVSLDTITKSSFAASLDELNSKYSDALFLVENKKMGEAVSEKIGNVSLMTLANDINELSRKISLETVVYIGNTKSPKISAWCLQNQPKMFVSVSSDTFVTEVNPVDVGRILMQRFYLIEKAKDAERVGIVLGSNGGHATSGLCMDKLRKLGQESGKTVYSLIVGEPTPQKLANFPEMDIFVLIASPEESILPAKGFYKPVLHPWEFMMACSDEDWTGAYSANWTDLLQAELKASVKEYDVSLFTGNIRTANKNSPVESSSGASGMQLATIGEREIALLDSHKIRESREYFGLNQEQNLAPSKVVDGRSGIAQGYADEK</sequence>
<evidence type="ECO:0000313" key="7">
    <source>
        <dbReference type="EMBL" id="CBY40903.1"/>
    </source>
</evidence>
<name>E4YZM5_OIKDI</name>
<gene>
    <name evidence="7" type="ORF">GSOID_T00022945001</name>
</gene>
<dbReference type="PANTHER" id="PTHR10762">
    <property type="entry name" value="DIPHTHAMIDE BIOSYNTHESIS PROTEIN"/>
    <property type="match status" value="1"/>
</dbReference>
<keyword evidence="4" id="KW-0479">Metal-binding</keyword>
<reference evidence="7" key="1">
    <citation type="journal article" date="2010" name="Science">
        <title>Plasticity of animal genome architecture unmasked by rapid evolution of a pelagic tunicate.</title>
        <authorList>
            <person name="Denoeud F."/>
            <person name="Henriet S."/>
            <person name="Mungpakdee S."/>
            <person name="Aury J.M."/>
            <person name="Da Silva C."/>
            <person name="Brinkmann H."/>
            <person name="Mikhaleva J."/>
            <person name="Olsen L.C."/>
            <person name="Jubin C."/>
            <person name="Canestro C."/>
            <person name="Bouquet J.M."/>
            <person name="Danks G."/>
            <person name="Poulain J."/>
            <person name="Campsteijn C."/>
            <person name="Adamski M."/>
            <person name="Cross I."/>
            <person name="Yadetie F."/>
            <person name="Muffato M."/>
            <person name="Louis A."/>
            <person name="Butcher S."/>
            <person name="Tsagkogeorga G."/>
            <person name="Konrad A."/>
            <person name="Singh S."/>
            <person name="Jensen M.F."/>
            <person name="Cong E.H."/>
            <person name="Eikeseth-Otteraa H."/>
            <person name="Noel B."/>
            <person name="Anthouard V."/>
            <person name="Porcel B.M."/>
            <person name="Kachouri-Lafond R."/>
            <person name="Nishino A."/>
            <person name="Ugolini M."/>
            <person name="Chourrout P."/>
            <person name="Nishida H."/>
            <person name="Aasland R."/>
            <person name="Huzurbazar S."/>
            <person name="Westhof E."/>
            <person name="Delsuc F."/>
            <person name="Lehrach H."/>
            <person name="Reinhardt R."/>
            <person name="Weissenbach J."/>
            <person name="Roy S.W."/>
            <person name="Artiguenave F."/>
            <person name="Postlethwait J.H."/>
            <person name="Manak J.R."/>
            <person name="Thompson E.M."/>
            <person name="Jaillon O."/>
            <person name="Du Pasquier L."/>
            <person name="Boudinot P."/>
            <person name="Liberles D.A."/>
            <person name="Volff J.N."/>
            <person name="Philippe H."/>
            <person name="Lenhard B."/>
            <person name="Roest Crollius H."/>
            <person name="Wincker P."/>
            <person name="Chourrout D."/>
        </authorList>
    </citation>
    <scope>NUCLEOTIDE SEQUENCE [LARGE SCALE GENOMIC DNA]</scope>
</reference>
<dbReference type="Pfam" id="PF01866">
    <property type="entry name" value="Diphthamide_syn"/>
    <property type="match status" value="1"/>
</dbReference>